<keyword evidence="1" id="KW-1133">Transmembrane helix</keyword>
<keyword evidence="1" id="KW-0812">Transmembrane</keyword>
<keyword evidence="1" id="KW-0472">Membrane</keyword>
<evidence type="ECO:0000313" key="3">
    <source>
        <dbReference type="Proteomes" id="UP000031668"/>
    </source>
</evidence>
<dbReference type="Proteomes" id="UP000031668">
    <property type="component" value="Unassembled WGS sequence"/>
</dbReference>
<sequence length="219" mass="25558">MITYSDFRFGETEYSQSDLVAFNIKPDSSELTIEFKNVNDDSDCDIKCKIVEHESEITISGCTISIRTKSDRPISTYSAGFIFKFNTKTRYQFLEHHWNFYLGPNITNLLTFRIHEIFIEFTCYIRTCEINKKFQAYERNLESSDIFYPCENDDEYTLYGSVTCVPSNKYINTALTEETWRTRTILMISISFVAVVILGIACRLHYGRAKSFDIPNDEE</sequence>
<dbReference type="AlphaFoldDB" id="A0A0C2MBB6"/>
<evidence type="ECO:0000313" key="2">
    <source>
        <dbReference type="EMBL" id="KII64291.1"/>
    </source>
</evidence>
<reference evidence="2 3" key="1">
    <citation type="journal article" date="2014" name="Genome Biol. Evol.">
        <title>The genome of the myxosporean Thelohanellus kitauei shows adaptations to nutrient acquisition within its fish host.</title>
        <authorList>
            <person name="Yang Y."/>
            <person name="Xiong J."/>
            <person name="Zhou Z."/>
            <person name="Huo F."/>
            <person name="Miao W."/>
            <person name="Ran C."/>
            <person name="Liu Y."/>
            <person name="Zhang J."/>
            <person name="Feng J."/>
            <person name="Wang M."/>
            <person name="Wang M."/>
            <person name="Wang L."/>
            <person name="Yao B."/>
        </authorList>
    </citation>
    <scope>NUCLEOTIDE SEQUENCE [LARGE SCALE GENOMIC DNA]</scope>
    <source>
        <strain evidence="2">Wuqing</strain>
    </source>
</reference>
<proteinExistence type="predicted"/>
<feature type="transmembrane region" description="Helical" evidence="1">
    <location>
        <begin position="185"/>
        <end position="206"/>
    </location>
</feature>
<evidence type="ECO:0008006" key="4">
    <source>
        <dbReference type="Google" id="ProtNLM"/>
    </source>
</evidence>
<accession>A0A0C2MBB6</accession>
<gene>
    <name evidence="2" type="ORF">RF11_13013</name>
</gene>
<evidence type="ECO:0000256" key="1">
    <source>
        <dbReference type="SAM" id="Phobius"/>
    </source>
</evidence>
<comment type="caution">
    <text evidence="2">The sequence shown here is derived from an EMBL/GenBank/DDBJ whole genome shotgun (WGS) entry which is preliminary data.</text>
</comment>
<keyword evidence="3" id="KW-1185">Reference proteome</keyword>
<name>A0A0C2MBB6_THEKT</name>
<dbReference type="EMBL" id="JWZT01004343">
    <property type="protein sequence ID" value="KII64291.1"/>
    <property type="molecule type" value="Genomic_DNA"/>
</dbReference>
<protein>
    <recommendedName>
        <fullName evidence="4">ZP domain-containing protein</fullName>
    </recommendedName>
</protein>
<organism evidence="2 3">
    <name type="scientific">Thelohanellus kitauei</name>
    <name type="common">Myxosporean</name>
    <dbReference type="NCBI Taxonomy" id="669202"/>
    <lineage>
        <taxon>Eukaryota</taxon>
        <taxon>Metazoa</taxon>
        <taxon>Cnidaria</taxon>
        <taxon>Myxozoa</taxon>
        <taxon>Myxosporea</taxon>
        <taxon>Bivalvulida</taxon>
        <taxon>Platysporina</taxon>
        <taxon>Myxobolidae</taxon>
        <taxon>Thelohanellus</taxon>
    </lineage>
</organism>